<reference evidence="3" key="1">
    <citation type="submission" date="2018-06" db="EMBL/GenBank/DDBJ databases">
        <authorList>
            <person name="Zhirakovskaya E."/>
        </authorList>
    </citation>
    <scope>NUCLEOTIDE SEQUENCE</scope>
</reference>
<evidence type="ECO:0000313" key="3">
    <source>
        <dbReference type="EMBL" id="VAW99719.1"/>
    </source>
</evidence>
<dbReference type="SUPFAM" id="SSF53300">
    <property type="entry name" value="vWA-like"/>
    <property type="match status" value="1"/>
</dbReference>
<evidence type="ECO:0000259" key="2">
    <source>
        <dbReference type="Pfam" id="PF01882"/>
    </source>
</evidence>
<name>A0A3B1ANB1_9ZZZZ</name>
<protein>
    <submittedName>
        <fullName evidence="3">Putative membrane protein</fullName>
    </submittedName>
</protein>
<dbReference type="CDD" id="cd00198">
    <property type="entry name" value="vWFA"/>
    <property type="match status" value="1"/>
</dbReference>
<feature type="transmembrane region" description="Helical" evidence="1">
    <location>
        <begin position="7"/>
        <end position="24"/>
    </location>
</feature>
<proteinExistence type="predicted"/>
<keyword evidence="1" id="KW-1133">Transmembrane helix</keyword>
<evidence type="ECO:0000256" key="1">
    <source>
        <dbReference type="SAM" id="Phobius"/>
    </source>
</evidence>
<gene>
    <name evidence="3" type="ORF">MNBD_GAMMA22-2898</name>
</gene>
<sequence length="434" mass="50339">MLPTKKIIYLAAVCLMLSLLASYFVDMMWWWKVTIVVLSVVLFIDFLSLKQRKKITAEREVMNSLSLGNWISVALRFHNPASQDRKIDIYDHYPDNAEFENLPITITLPAKGWGEINYRIRPLKRGNFKFNLTQIRIHSLMGFWKRNHYIGSESSVRVYPNFAAVMKFTLLAMDQRLSQIGIVKKRRRGEGQDFHQLREYREGDSLRQVDWKATARLSKLISRDYQEERDQQIVFLVDCGRRMLSQDGQLSHFDHTLNAILLLSHVALRQGDAVGLMTFSGEERWLSPRKSISNINQILNTVYDLQPASYSPDYTSAASKLMAYQRRRALIILITNLRDEDTEDLMPAIKIMQKRHLVLLASLKEKVIDTMLQASISDFDSALDHAAAQQYAKHRRQTHQRLDHEGVLHLDVNPEKLPITMVNHYLDIKSSGRL</sequence>
<accession>A0A3B1ANB1</accession>
<dbReference type="InterPro" id="IPR002881">
    <property type="entry name" value="DUF58"/>
</dbReference>
<dbReference type="Gene3D" id="3.40.50.410">
    <property type="entry name" value="von Willebrand factor, type A domain"/>
    <property type="match status" value="1"/>
</dbReference>
<dbReference type="PANTHER" id="PTHR33608">
    <property type="entry name" value="BLL2464 PROTEIN"/>
    <property type="match status" value="1"/>
</dbReference>
<dbReference type="InterPro" id="IPR036465">
    <property type="entry name" value="vWFA_dom_sf"/>
</dbReference>
<feature type="domain" description="DUF58" evidence="2">
    <location>
        <begin position="197"/>
        <end position="368"/>
    </location>
</feature>
<keyword evidence="1" id="KW-0812">Transmembrane</keyword>
<feature type="transmembrane region" description="Helical" evidence="1">
    <location>
        <begin position="30"/>
        <end position="49"/>
    </location>
</feature>
<organism evidence="3">
    <name type="scientific">hydrothermal vent metagenome</name>
    <dbReference type="NCBI Taxonomy" id="652676"/>
    <lineage>
        <taxon>unclassified sequences</taxon>
        <taxon>metagenomes</taxon>
        <taxon>ecological metagenomes</taxon>
    </lineage>
</organism>
<dbReference type="PANTHER" id="PTHR33608:SF3">
    <property type="entry name" value="SLR2013 PROTEIN"/>
    <property type="match status" value="1"/>
</dbReference>
<keyword evidence="1" id="KW-0472">Membrane</keyword>
<dbReference type="Pfam" id="PF01882">
    <property type="entry name" value="DUF58"/>
    <property type="match status" value="1"/>
</dbReference>
<dbReference type="AlphaFoldDB" id="A0A3B1ANB1"/>
<dbReference type="EMBL" id="UOFS01000040">
    <property type="protein sequence ID" value="VAW99719.1"/>
    <property type="molecule type" value="Genomic_DNA"/>
</dbReference>